<evidence type="ECO:0000313" key="3">
    <source>
        <dbReference type="Proteomes" id="UP000504603"/>
    </source>
</evidence>
<dbReference type="AlphaFoldDB" id="A0A6J1CTH4"/>
<dbReference type="PANTHER" id="PTHR43228:SF1">
    <property type="entry name" value="TWO-COMPONENT RESPONSE REGULATOR ARR22"/>
    <property type="match status" value="1"/>
</dbReference>
<dbReference type="InterPro" id="IPR001789">
    <property type="entry name" value="Sig_transdc_resp-reg_receiver"/>
</dbReference>
<feature type="domain" description="Response regulatory" evidence="2">
    <location>
        <begin position="21"/>
        <end position="138"/>
    </location>
</feature>
<dbReference type="InterPro" id="IPR011006">
    <property type="entry name" value="CheY-like_superfamily"/>
</dbReference>
<keyword evidence="1" id="KW-0597">Phosphoprotein</keyword>
<dbReference type="Pfam" id="PF00072">
    <property type="entry name" value="Response_reg"/>
    <property type="match status" value="1"/>
</dbReference>
<dbReference type="GeneID" id="111014146"/>
<dbReference type="GO" id="GO:0000160">
    <property type="term" value="P:phosphorelay signal transduction system"/>
    <property type="evidence" value="ECO:0007669"/>
    <property type="project" value="InterPro"/>
</dbReference>
<dbReference type="CDD" id="cd17546">
    <property type="entry name" value="REC_hyHK_CKI1_RcsC-like"/>
    <property type="match status" value="1"/>
</dbReference>
<sequence>MEEGSSWGSGDEKEKKKKIISALVVDDEAVVRYIHMSLLRKLNVEQVEAAESGKAAVDAFQCGASFDLVLMDLEMPLMDGAQATKELRRMGVESKIVGVTANGAISCEKAAFMEAGLDHCLMKPLTLENLHSLLQQFNT</sequence>
<proteinExistence type="predicted"/>
<evidence type="ECO:0000256" key="1">
    <source>
        <dbReference type="PROSITE-ProRule" id="PRU00169"/>
    </source>
</evidence>
<dbReference type="KEGG" id="mcha:111014146"/>
<evidence type="ECO:0000313" key="4">
    <source>
        <dbReference type="RefSeq" id="XP_022144466.1"/>
    </source>
</evidence>
<gene>
    <name evidence="4" type="primary">LOC111014146</name>
</gene>
<dbReference type="InterPro" id="IPR052048">
    <property type="entry name" value="ST_Response_Regulator"/>
</dbReference>
<dbReference type="PROSITE" id="PS50110">
    <property type="entry name" value="RESPONSE_REGULATORY"/>
    <property type="match status" value="1"/>
</dbReference>
<evidence type="ECO:0000259" key="2">
    <source>
        <dbReference type="PROSITE" id="PS50110"/>
    </source>
</evidence>
<reference evidence="4" key="1">
    <citation type="submission" date="2025-08" db="UniProtKB">
        <authorList>
            <consortium name="RefSeq"/>
        </authorList>
    </citation>
    <scope>IDENTIFICATION</scope>
    <source>
        <strain evidence="4">OHB3-1</strain>
    </source>
</reference>
<accession>A0A6J1CTH4</accession>
<dbReference type="Proteomes" id="UP000504603">
    <property type="component" value="Unplaced"/>
</dbReference>
<protein>
    <submittedName>
        <fullName evidence="4">Two-component response regulator ARR22-like</fullName>
    </submittedName>
</protein>
<name>A0A6J1CTH4_MOMCH</name>
<dbReference type="OrthoDB" id="21225at2759"/>
<organism evidence="3 4">
    <name type="scientific">Momordica charantia</name>
    <name type="common">Bitter gourd</name>
    <name type="synonym">Balsam pear</name>
    <dbReference type="NCBI Taxonomy" id="3673"/>
    <lineage>
        <taxon>Eukaryota</taxon>
        <taxon>Viridiplantae</taxon>
        <taxon>Streptophyta</taxon>
        <taxon>Embryophyta</taxon>
        <taxon>Tracheophyta</taxon>
        <taxon>Spermatophyta</taxon>
        <taxon>Magnoliopsida</taxon>
        <taxon>eudicotyledons</taxon>
        <taxon>Gunneridae</taxon>
        <taxon>Pentapetalae</taxon>
        <taxon>rosids</taxon>
        <taxon>fabids</taxon>
        <taxon>Cucurbitales</taxon>
        <taxon>Cucurbitaceae</taxon>
        <taxon>Momordiceae</taxon>
        <taxon>Momordica</taxon>
    </lineage>
</organism>
<dbReference type="SUPFAM" id="SSF52172">
    <property type="entry name" value="CheY-like"/>
    <property type="match status" value="1"/>
</dbReference>
<dbReference type="RefSeq" id="XP_022144466.1">
    <property type="nucleotide sequence ID" value="XM_022288774.1"/>
</dbReference>
<keyword evidence="3" id="KW-1185">Reference proteome</keyword>
<dbReference type="Gene3D" id="3.40.50.2300">
    <property type="match status" value="1"/>
</dbReference>
<dbReference type="SMART" id="SM00448">
    <property type="entry name" value="REC"/>
    <property type="match status" value="1"/>
</dbReference>
<dbReference type="PANTHER" id="PTHR43228">
    <property type="entry name" value="TWO-COMPONENT RESPONSE REGULATOR"/>
    <property type="match status" value="1"/>
</dbReference>
<feature type="modified residue" description="4-aspartylphosphate" evidence="1">
    <location>
        <position position="72"/>
    </location>
</feature>